<dbReference type="Proteomes" id="UP001464378">
    <property type="component" value="Unassembled WGS sequence"/>
</dbReference>
<dbReference type="InterPro" id="IPR005119">
    <property type="entry name" value="LysR_subst-bd"/>
</dbReference>
<accession>A0ABV1E8W3</accession>
<dbReference type="Gene3D" id="1.10.10.10">
    <property type="entry name" value="Winged helix-like DNA-binding domain superfamily/Winged helix DNA-binding domain"/>
    <property type="match status" value="1"/>
</dbReference>
<gene>
    <name evidence="6" type="ORF">WMO64_09700</name>
</gene>
<name>A0ABV1E8W3_9FIRM</name>
<dbReference type="Pfam" id="PF03466">
    <property type="entry name" value="LysR_substrate"/>
    <property type="match status" value="1"/>
</dbReference>
<dbReference type="Pfam" id="PF00126">
    <property type="entry name" value="HTH_1"/>
    <property type="match status" value="1"/>
</dbReference>
<sequence>MEIRQLKYFLSAAKHLSFTTAAQECYIVQSAMSQQIAALEKELGVTLFERGGRTMALTAEGRAFRQEAEKILRQVTESTVLVQTISSGYGRTLRLGCHGNLLHRELVSGLARLHREKPDLRVLVFQDMAVRLLESLRDKELDCVISTWSPELKLSRWLEWQVLREESARLMVPAGHPLAEKEYVTVEEIAREPMILLNGRDKREHLIRWADSGNPVRVYCYAEDPGSVEVMVAAGFGVSLCMESACRPREGVAYVDVQSTHREKIALIWNRGEKEQAVGELLSVLQIDPSEMII</sequence>
<dbReference type="CDD" id="cd05466">
    <property type="entry name" value="PBP2_LTTR_substrate"/>
    <property type="match status" value="1"/>
</dbReference>
<comment type="caution">
    <text evidence="6">The sequence shown here is derived from an EMBL/GenBank/DDBJ whole genome shotgun (WGS) entry which is preliminary data.</text>
</comment>
<evidence type="ECO:0000256" key="1">
    <source>
        <dbReference type="ARBA" id="ARBA00009437"/>
    </source>
</evidence>
<evidence type="ECO:0000313" key="6">
    <source>
        <dbReference type="EMBL" id="MEQ2443740.1"/>
    </source>
</evidence>
<evidence type="ECO:0000313" key="7">
    <source>
        <dbReference type="Proteomes" id="UP001464378"/>
    </source>
</evidence>
<protein>
    <submittedName>
        <fullName evidence="6">LysR family transcriptional regulator</fullName>
    </submittedName>
</protein>
<dbReference type="Gene3D" id="3.40.190.10">
    <property type="entry name" value="Periplasmic binding protein-like II"/>
    <property type="match status" value="2"/>
</dbReference>
<evidence type="ECO:0000256" key="3">
    <source>
        <dbReference type="ARBA" id="ARBA00023125"/>
    </source>
</evidence>
<keyword evidence="3" id="KW-0238">DNA-binding</keyword>
<dbReference type="PANTHER" id="PTHR30346">
    <property type="entry name" value="TRANSCRIPTIONAL DUAL REGULATOR HCAR-RELATED"/>
    <property type="match status" value="1"/>
</dbReference>
<dbReference type="SUPFAM" id="SSF53850">
    <property type="entry name" value="Periplasmic binding protein-like II"/>
    <property type="match status" value="1"/>
</dbReference>
<comment type="similarity">
    <text evidence="1">Belongs to the LysR transcriptional regulatory family.</text>
</comment>
<keyword evidence="4" id="KW-0804">Transcription</keyword>
<dbReference type="PRINTS" id="PR00039">
    <property type="entry name" value="HTHLYSR"/>
</dbReference>
<feature type="domain" description="HTH lysR-type" evidence="5">
    <location>
        <begin position="1"/>
        <end position="58"/>
    </location>
</feature>
<evidence type="ECO:0000256" key="4">
    <source>
        <dbReference type="ARBA" id="ARBA00023163"/>
    </source>
</evidence>
<dbReference type="InterPro" id="IPR000847">
    <property type="entry name" value="LysR_HTH_N"/>
</dbReference>
<dbReference type="SUPFAM" id="SSF46785">
    <property type="entry name" value="Winged helix' DNA-binding domain"/>
    <property type="match status" value="1"/>
</dbReference>
<keyword evidence="2" id="KW-0805">Transcription regulation</keyword>
<dbReference type="InterPro" id="IPR036390">
    <property type="entry name" value="WH_DNA-bd_sf"/>
</dbReference>
<dbReference type="PANTHER" id="PTHR30346:SF28">
    <property type="entry name" value="HTH-TYPE TRANSCRIPTIONAL REGULATOR CYNR"/>
    <property type="match status" value="1"/>
</dbReference>
<reference evidence="6 7" key="1">
    <citation type="submission" date="2024-03" db="EMBL/GenBank/DDBJ databases">
        <title>Human intestinal bacterial collection.</title>
        <authorList>
            <person name="Pauvert C."/>
            <person name="Hitch T.C.A."/>
            <person name="Clavel T."/>
        </authorList>
    </citation>
    <scope>NUCLEOTIDE SEQUENCE [LARGE SCALE GENOMIC DNA]</scope>
    <source>
        <strain evidence="6 7">CLA-AP-H29</strain>
    </source>
</reference>
<dbReference type="RefSeq" id="WP_294520358.1">
    <property type="nucleotide sequence ID" value="NZ_JBBMFK010000014.1"/>
</dbReference>
<evidence type="ECO:0000259" key="5">
    <source>
        <dbReference type="PROSITE" id="PS50931"/>
    </source>
</evidence>
<proteinExistence type="inferred from homology"/>
<keyword evidence="7" id="KW-1185">Reference proteome</keyword>
<organism evidence="6 7">
    <name type="scientific">Pseudoflavonifractor intestinihominis</name>
    <dbReference type="NCBI Taxonomy" id="3133171"/>
    <lineage>
        <taxon>Bacteria</taxon>
        <taxon>Bacillati</taxon>
        <taxon>Bacillota</taxon>
        <taxon>Clostridia</taxon>
        <taxon>Eubacteriales</taxon>
        <taxon>Oscillospiraceae</taxon>
        <taxon>Pseudoflavonifractor</taxon>
    </lineage>
</organism>
<dbReference type="InterPro" id="IPR036388">
    <property type="entry name" value="WH-like_DNA-bd_sf"/>
</dbReference>
<evidence type="ECO:0000256" key="2">
    <source>
        <dbReference type="ARBA" id="ARBA00023015"/>
    </source>
</evidence>
<dbReference type="PROSITE" id="PS50931">
    <property type="entry name" value="HTH_LYSR"/>
    <property type="match status" value="1"/>
</dbReference>
<dbReference type="EMBL" id="JBBMFK010000014">
    <property type="protein sequence ID" value="MEQ2443740.1"/>
    <property type="molecule type" value="Genomic_DNA"/>
</dbReference>